<evidence type="ECO:0000313" key="10">
    <source>
        <dbReference type="Proteomes" id="UP000006512"/>
    </source>
</evidence>
<sequence>MYKIEQNSDINVTPFVDVMLVLLIIFMVSIPVATKAVKLDMPPPKAGATGKTPTFISIQGPGDLYIGSQKTSLAQLDADLRAALQSQHPLEERVLVRGNADIEYDAFMQVLNELNAHGYTRIGLINEDID</sequence>
<organism evidence="9 10">
    <name type="scientific">Asticcacaulis biprosthecium C19</name>
    <dbReference type="NCBI Taxonomy" id="715226"/>
    <lineage>
        <taxon>Bacteria</taxon>
        <taxon>Pseudomonadati</taxon>
        <taxon>Pseudomonadota</taxon>
        <taxon>Alphaproteobacteria</taxon>
        <taxon>Caulobacterales</taxon>
        <taxon>Caulobacteraceae</taxon>
        <taxon>Asticcacaulis</taxon>
    </lineage>
</organism>
<dbReference type="EMBL" id="GL883078">
    <property type="protein sequence ID" value="EGF91339.1"/>
    <property type="molecule type" value="Genomic_DNA"/>
</dbReference>
<dbReference type="eggNOG" id="COG0848">
    <property type="taxonomic scope" value="Bacteria"/>
</dbReference>
<evidence type="ECO:0000256" key="1">
    <source>
        <dbReference type="ARBA" id="ARBA00004162"/>
    </source>
</evidence>
<keyword evidence="10" id="KW-1185">Reference proteome</keyword>
<evidence type="ECO:0000256" key="5">
    <source>
        <dbReference type="ARBA" id="ARBA00022989"/>
    </source>
</evidence>
<keyword evidence="5 8" id="KW-1133">Transmembrane helix</keyword>
<keyword evidence="6 8" id="KW-0472">Membrane</keyword>
<dbReference type="GO" id="GO:0005886">
    <property type="term" value="C:plasma membrane"/>
    <property type="evidence" value="ECO:0007669"/>
    <property type="project" value="UniProtKB-SubCell"/>
</dbReference>
<keyword evidence="7" id="KW-0813">Transport</keyword>
<evidence type="ECO:0000256" key="2">
    <source>
        <dbReference type="ARBA" id="ARBA00005811"/>
    </source>
</evidence>
<feature type="transmembrane region" description="Helical" evidence="8">
    <location>
        <begin position="12"/>
        <end position="33"/>
    </location>
</feature>
<comment type="subcellular location">
    <subcellularLocation>
        <location evidence="1">Cell membrane</location>
        <topology evidence="1">Single-pass membrane protein</topology>
    </subcellularLocation>
    <subcellularLocation>
        <location evidence="7">Cell membrane</location>
        <topology evidence="7">Single-pass type II membrane protein</topology>
    </subcellularLocation>
</comment>
<dbReference type="HOGENOM" id="CLU_085305_1_3_5"/>
<evidence type="ECO:0000256" key="7">
    <source>
        <dbReference type="RuleBase" id="RU003879"/>
    </source>
</evidence>
<reference evidence="10" key="1">
    <citation type="submission" date="2011-03" db="EMBL/GenBank/DDBJ databases">
        <title>Draft genome sequence of Brevundimonas diminuta.</title>
        <authorList>
            <person name="Brown P.J.B."/>
            <person name="Buechlein A."/>
            <person name="Hemmerich C."/>
            <person name="Brun Y.V."/>
        </authorList>
    </citation>
    <scope>NUCLEOTIDE SEQUENCE [LARGE SCALE GENOMIC DNA]</scope>
    <source>
        <strain evidence="10">C19</strain>
    </source>
</reference>
<dbReference type="PANTHER" id="PTHR30558">
    <property type="entry name" value="EXBD MEMBRANE COMPONENT OF PMF-DRIVEN MACROMOLECULE IMPORT SYSTEM"/>
    <property type="match status" value="1"/>
</dbReference>
<dbReference type="InterPro" id="IPR003400">
    <property type="entry name" value="ExbD"/>
</dbReference>
<dbReference type="GO" id="GO:0015031">
    <property type="term" value="P:protein transport"/>
    <property type="evidence" value="ECO:0007669"/>
    <property type="project" value="UniProtKB-KW"/>
</dbReference>
<dbReference type="GO" id="GO:0022857">
    <property type="term" value="F:transmembrane transporter activity"/>
    <property type="evidence" value="ECO:0007669"/>
    <property type="project" value="InterPro"/>
</dbReference>
<dbReference type="AlphaFoldDB" id="F4QM98"/>
<evidence type="ECO:0000256" key="8">
    <source>
        <dbReference type="SAM" id="Phobius"/>
    </source>
</evidence>
<dbReference type="PANTHER" id="PTHR30558:SF7">
    <property type="entry name" value="TOL-PAL SYSTEM PROTEIN TOLR"/>
    <property type="match status" value="1"/>
</dbReference>
<keyword evidence="7" id="KW-0653">Protein transport</keyword>
<evidence type="ECO:0000256" key="4">
    <source>
        <dbReference type="ARBA" id="ARBA00022692"/>
    </source>
</evidence>
<keyword evidence="3" id="KW-1003">Cell membrane</keyword>
<evidence type="ECO:0000256" key="6">
    <source>
        <dbReference type="ARBA" id="ARBA00023136"/>
    </source>
</evidence>
<proteinExistence type="inferred from homology"/>
<gene>
    <name evidence="9" type="ORF">ABI_27540</name>
</gene>
<protein>
    <submittedName>
        <fullName evidence="9">Biopolymer transport protein exbD</fullName>
    </submittedName>
</protein>
<comment type="similarity">
    <text evidence="2 7">Belongs to the ExbD/TolR family.</text>
</comment>
<evidence type="ECO:0000256" key="3">
    <source>
        <dbReference type="ARBA" id="ARBA00022475"/>
    </source>
</evidence>
<evidence type="ECO:0000313" key="9">
    <source>
        <dbReference type="EMBL" id="EGF91339.1"/>
    </source>
</evidence>
<name>F4QM98_9CAUL</name>
<accession>F4QM98</accession>
<dbReference type="STRING" id="715226.ABI_27540"/>
<dbReference type="Gene3D" id="3.30.420.270">
    <property type="match status" value="1"/>
</dbReference>
<dbReference type="Proteomes" id="UP000006512">
    <property type="component" value="Unassembled WGS sequence"/>
</dbReference>
<dbReference type="Pfam" id="PF02472">
    <property type="entry name" value="ExbD"/>
    <property type="match status" value="1"/>
</dbReference>
<keyword evidence="4 7" id="KW-0812">Transmembrane</keyword>